<sequence length="319" mass="35249">MRQTSGLRLKPTTKVSATDVTVADLKVERCFSPAADPTREQMRNQVALQDFAADRAAEAEMDLRRDATPADPNSVSADAPSAEQQMLISTDIFSAFVEAQQFQSDMWSVAASNGGLPGPARKAPEFDAVRLKFEVSSATPLKDVQGVVVVRFSKEGELSDISFTHKLGDIGPKPREIEIMRRGIPPGYEVKDSRLHLFLRAEELPTNLSEKRYAVTDEEAREYVRLAHLGEHRGETVSAAPAWSLIPRALLERENGADLDFPVQVDLDEKGRLIRLHDELAVIPPMVRDVVEEMVFVPALRDGEAVASTITVNPAEFFQ</sequence>
<dbReference type="RefSeq" id="WP_221029712.1">
    <property type="nucleotide sequence ID" value="NZ_CP139781.1"/>
</dbReference>
<accession>A0ABZ1CE83</accession>
<organism evidence="1 2">
    <name type="scientific">Actomonas aquatica</name>
    <dbReference type="NCBI Taxonomy" id="2866162"/>
    <lineage>
        <taxon>Bacteria</taxon>
        <taxon>Pseudomonadati</taxon>
        <taxon>Verrucomicrobiota</taxon>
        <taxon>Opitutia</taxon>
        <taxon>Opitutales</taxon>
        <taxon>Opitutaceae</taxon>
        <taxon>Actomonas</taxon>
    </lineage>
</organism>
<evidence type="ECO:0008006" key="3">
    <source>
        <dbReference type="Google" id="ProtNLM"/>
    </source>
</evidence>
<proteinExistence type="predicted"/>
<keyword evidence="2" id="KW-1185">Reference proteome</keyword>
<dbReference type="EMBL" id="CP139781">
    <property type="protein sequence ID" value="WRQ89602.1"/>
    <property type="molecule type" value="Genomic_DNA"/>
</dbReference>
<evidence type="ECO:0000313" key="2">
    <source>
        <dbReference type="Proteomes" id="UP000738431"/>
    </source>
</evidence>
<evidence type="ECO:0000313" key="1">
    <source>
        <dbReference type="EMBL" id="WRQ89602.1"/>
    </source>
</evidence>
<reference evidence="1 2" key="1">
    <citation type="submission" date="2021-08" db="EMBL/GenBank/DDBJ databases">
        <authorList>
            <person name="Zhang D."/>
            <person name="Zhang A."/>
            <person name="Wang L."/>
        </authorList>
    </citation>
    <scope>NUCLEOTIDE SEQUENCE [LARGE SCALE GENOMIC DNA]</scope>
    <source>
        <strain evidence="1 2">WL0086</strain>
    </source>
</reference>
<protein>
    <recommendedName>
        <fullName evidence="3">TonB C-terminal domain-containing protein</fullName>
    </recommendedName>
</protein>
<reference evidence="1 2" key="2">
    <citation type="submission" date="2023-12" db="EMBL/GenBank/DDBJ databases">
        <title>Description of an unclassified Opitutus bacterium of Verrucomicrobiota.</title>
        <authorList>
            <person name="Zhang D.-F."/>
        </authorList>
    </citation>
    <scope>NUCLEOTIDE SEQUENCE [LARGE SCALE GENOMIC DNA]</scope>
    <source>
        <strain evidence="1 2">WL0086</strain>
    </source>
</reference>
<dbReference type="Proteomes" id="UP000738431">
    <property type="component" value="Chromosome"/>
</dbReference>
<name>A0ABZ1CE83_9BACT</name>
<gene>
    <name evidence="1" type="ORF">K1X11_009290</name>
</gene>